<dbReference type="Pfam" id="PF01809">
    <property type="entry name" value="YidD"/>
    <property type="match status" value="1"/>
</dbReference>
<reference evidence="1 2" key="1">
    <citation type="submission" date="2024-04" db="EMBL/GenBank/DDBJ databases">
        <title>Genome sequencing and assembly of rice foliar adapted Chryseobacterium endophyticum OsEnb-ALM-A6.</title>
        <authorList>
            <person name="Kumar S."/>
            <person name="Javed M."/>
            <person name="Chouhan V."/>
            <person name="Charishma K."/>
            <person name="Patel A."/>
            <person name="Kumar M."/>
            <person name="Sahu K.P."/>
            <person name="Kumar A."/>
        </authorList>
    </citation>
    <scope>NUCLEOTIDE SEQUENCE [LARGE SCALE GENOMIC DNA]</scope>
    <source>
        <strain evidence="1 2">OsEnb-ALM-A6</strain>
    </source>
</reference>
<dbReference type="AlphaFoldDB" id="A0AAU6WT58"/>
<dbReference type="NCBIfam" id="TIGR00278">
    <property type="entry name" value="membrane protein insertion efficiency factor YidD"/>
    <property type="match status" value="1"/>
</dbReference>
<dbReference type="SMART" id="SM01234">
    <property type="entry name" value="Haemolytic"/>
    <property type="match status" value="1"/>
</dbReference>
<evidence type="ECO:0000313" key="1">
    <source>
        <dbReference type="EMBL" id="XAO75022.1"/>
    </source>
</evidence>
<dbReference type="RefSeq" id="WP_294220313.1">
    <property type="nucleotide sequence ID" value="NZ_CP154834.1"/>
</dbReference>
<gene>
    <name evidence="1" type="primary">yidD</name>
    <name evidence="1" type="ORF">AAFP95_03190</name>
</gene>
<keyword evidence="2" id="KW-1185">Reference proteome</keyword>
<dbReference type="InterPro" id="IPR002696">
    <property type="entry name" value="Membr_insert_effic_factor_YidD"/>
</dbReference>
<evidence type="ECO:0000313" key="2">
    <source>
        <dbReference type="Proteomes" id="UP001463665"/>
    </source>
</evidence>
<proteinExistence type="predicted"/>
<dbReference type="Proteomes" id="UP001463665">
    <property type="component" value="Chromosome"/>
</dbReference>
<name>A0AAU6WT58_9FLAO</name>
<organism evidence="1 2">
    <name type="scientific">Chryseobacterium endophyticum</name>
    <dbReference type="NCBI Taxonomy" id="1854762"/>
    <lineage>
        <taxon>Bacteria</taxon>
        <taxon>Pseudomonadati</taxon>
        <taxon>Bacteroidota</taxon>
        <taxon>Flavobacteriia</taxon>
        <taxon>Flavobacteriales</taxon>
        <taxon>Weeksellaceae</taxon>
        <taxon>Chryseobacterium group</taxon>
        <taxon>Chryseobacterium</taxon>
    </lineage>
</organism>
<accession>A0AAU6WT58</accession>
<dbReference type="EMBL" id="CP154834">
    <property type="protein sequence ID" value="XAO75022.1"/>
    <property type="molecule type" value="Genomic_DNA"/>
</dbReference>
<protein>
    <submittedName>
        <fullName evidence="1">Membrane protein insertion efficiency factor YidD</fullName>
    </submittedName>
</protein>
<sequence length="96" mass="11154">MKNLLLLSIRIYWRLIPASKRRKCIFRTSCSKYVYEKTTADGFISGIKALKYRFQNCRSGACIIENPAGESHIVLPNQQILNESEISERFIKNKNQ</sequence>